<dbReference type="InterPro" id="IPR007127">
    <property type="entry name" value="RNA_pol_sigma_70_r1_1"/>
</dbReference>
<gene>
    <name evidence="2" type="ORF">GFN93_02120</name>
</gene>
<comment type="caution">
    <text evidence="2">The sequence shown here is derived from an EMBL/GenBank/DDBJ whole genome shotgun (WGS) entry which is preliminary data.</text>
</comment>
<feature type="domain" description="RNA polymerase sigma factor 70 region 1.1" evidence="1">
    <location>
        <begin position="15"/>
        <end position="62"/>
    </location>
</feature>
<dbReference type="GO" id="GO:0003677">
    <property type="term" value="F:DNA binding"/>
    <property type="evidence" value="ECO:0007669"/>
    <property type="project" value="InterPro"/>
</dbReference>
<dbReference type="RefSeq" id="WP_153498775.1">
    <property type="nucleotide sequence ID" value="NZ_WIRE01000001.1"/>
</dbReference>
<proteinExistence type="predicted"/>
<dbReference type="EMBL" id="WIRE01000001">
    <property type="protein sequence ID" value="MQX52026.1"/>
    <property type="molecule type" value="Genomic_DNA"/>
</dbReference>
<evidence type="ECO:0000313" key="2">
    <source>
        <dbReference type="EMBL" id="MQX52026.1"/>
    </source>
</evidence>
<keyword evidence="3" id="KW-1185">Reference proteome</keyword>
<sequence>MPELAVDLDEDGGCLQAIIDKAAASGVVSFEELVKCLASRGVTDSDQVEDIAAMLNDMGFEISC</sequence>
<dbReference type="AlphaFoldDB" id="A0A6N7LRX5"/>
<accession>A0A6N7LRX5</accession>
<evidence type="ECO:0000259" key="1">
    <source>
        <dbReference type="Pfam" id="PF03979"/>
    </source>
</evidence>
<dbReference type="Pfam" id="PF03979">
    <property type="entry name" value="Sigma70_r1_1"/>
    <property type="match status" value="1"/>
</dbReference>
<protein>
    <recommendedName>
        <fullName evidence="1">RNA polymerase sigma factor 70 region 1.1 domain-containing protein</fullName>
    </recommendedName>
</protein>
<dbReference type="Proteomes" id="UP000469421">
    <property type="component" value="Unassembled WGS sequence"/>
</dbReference>
<organism evidence="2 3">
    <name type="scientific">Alcanivorax sediminis</name>
    <dbReference type="NCBI Taxonomy" id="2663008"/>
    <lineage>
        <taxon>Bacteria</taxon>
        <taxon>Pseudomonadati</taxon>
        <taxon>Pseudomonadota</taxon>
        <taxon>Gammaproteobacteria</taxon>
        <taxon>Oceanospirillales</taxon>
        <taxon>Alcanivoracaceae</taxon>
        <taxon>Alcanivorax</taxon>
    </lineage>
</organism>
<dbReference type="GO" id="GO:0016987">
    <property type="term" value="F:sigma factor activity"/>
    <property type="evidence" value="ECO:0007669"/>
    <property type="project" value="InterPro"/>
</dbReference>
<evidence type="ECO:0000313" key="3">
    <source>
        <dbReference type="Proteomes" id="UP000469421"/>
    </source>
</evidence>
<name>A0A6N7LRX5_9GAMM</name>
<reference evidence="2 3" key="1">
    <citation type="submission" date="2019-10" db="EMBL/GenBank/DDBJ databases">
        <title>Alcanivorax sp.PA15-N-34 draft genome sequence.</title>
        <authorList>
            <person name="Liao X."/>
            <person name="Shao Z."/>
        </authorList>
    </citation>
    <scope>NUCLEOTIDE SEQUENCE [LARGE SCALE GENOMIC DNA]</scope>
    <source>
        <strain evidence="2 3">PA15-N-34</strain>
    </source>
</reference>
<dbReference type="Gene3D" id="1.10.220.120">
    <property type="entry name" value="Sigma-70 factor, region 1.1"/>
    <property type="match status" value="1"/>
</dbReference>
<dbReference type="InterPro" id="IPR042189">
    <property type="entry name" value="RNA_pol_sigma_70_r1_1_sf"/>
</dbReference>